<dbReference type="PANTHER" id="PTHR13939">
    <property type="entry name" value="NICOTINAMIDE-NUCLEOTIDE AMIDOHYDROLASE PNCC"/>
    <property type="match status" value="1"/>
</dbReference>
<dbReference type="InterPro" id="IPR036425">
    <property type="entry name" value="MoaB/Mog-like_dom_sf"/>
</dbReference>
<proteinExistence type="inferred from homology"/>
<dbReference type="InterPro" id="IPR056596">
    <property type="entry name" value="FLAD1_M"/>
</dbReference>
<dbReference type="SMART" id="SM00852">
    <property type="entry name" value="MoCF_biosynth"/>
    <property type="match status" value="1"/>
</dbReference>
<protein>
    <recommendedName>
        <fullName evidence="2">MoaB/Mog domain-containing protein</fullName>
    </recommendedName>
</protein>
<evidence type="ECO:0000256" key="1">
    <source>
        <dbReference type="ARBA" id="ARBA00007589"/>
    </source>
</evidence>
<evidence type="ECO:0000313" key="3">
    <source>
        <dbReference type="EMBL" id="KAJ8955226.1"/>
    </source>
</evidence>
<comment type="caution">
    <text evidence="3">The sequence shown here is derived from an EMBL/GenBank/DDBJ whole genome shotgun (WGS) entry which is preliminary data.</text>
</comment>
<organism evidence="3 4">
    <name type="scientific">Aromia moschata</name>
    <dbReference type="NCBI Taxonomy" id="1265417"/>
    <lineage>
        <taxon>Eukaryota</taxon>
        <taxon>Metazoa</taxon>
        <taxon>Ecdysozoa</taxon>
        <taxon>Arthropoda</taxon>
        <taxon>Hexapoda</taxon>
        <taxon>Insecta</taxon>
        <taxon>Pterygota</taxon>
        <taxon>Neoptera</taxon>
        <taxon>Endopterygota</taxon>
        <taxon>Coleoptera</taxon>
        <taxon>Polyphaga</taxon>
        <taxon>Cucujiformia</taxon>
        <taxon>Chrysomeloidea</taxon>
        <taxon>Cerambycidae</taxon>
        <taxon>Cerambycinae</taxon>
        <taxon>Callichromatini</taxon>
        <taxon>Aromia</taxon>
    </lineage>
</organism>
<evidence type="ECO:0000313" key="4">
    <source>
        <dbReference type="Proteomes" id="UP001162162"/>
    </source>
</evidence>
<sequence length="276" mass="30929">MASKVMKRVLSNHFLRRCFCSVDNKITTAGIIVIGDEILKGEVADTNSTFLAVELHLMGLKLEKISVIGDDVKAVCGEVRHFAGIYDYVLTSGGIGPTHDDITYEAVALAFNQPLVLDPLLKEICMKFYNTTDVKYPGMKLAYIPKTSKLTFSDGAAGLKMAYPNVSIKNVYMFPGIPELLVKSFSNLKGVLFKSDKKFYTKSIYFNITEDKIVAALEKLVKEYPNVQFGSYPKLLHRVYKVKVTIESCCEESTDEAYNKLMTLVPRQYIVNIDDI</sequence>
<dbReference type="Pfam" id="PF00994">
    <property type="entry name" value="MoCF_biosynth"/>
    <property type="match status" value="1"/>
</dbReference>
<dbReference type="Pfam" id="PF24102">
    <property type="entry name" value="FLAD1_M"/>
    <property type="match status" value="1"/>
</dbReference>
<comment type="similarity">
    <text evidence="1">In the N-terminal section; belongs to the MoaB/Mog family.</text>
</comment>
<accession>A0AAV8YVR4</accession>
<dbReference type="EMBL" id="JAPWTK010000039">
    <property type="protein sequence ID" value="KAJ8955226.1"/>
    <property type="molecule type" value="Genomic_DNA"/>
</dbReference>
<dbReference type="CDD" id="cd00885">
    <property type="entry name" value="cinA"/>
    <property type="match status" value="1"/>
</dbReference>
<name>A0AAV8YVR4_9CUCU</name>
<dbReference type="SUPFAM" id="SSF53218">
    <property type="entry name" value="Molybdenum cofactor biosynthesis proteins"/>
    <property type="match status" value="1"/>
</dbReference>
<keyword evidence="4" id="KW-1185">Reference proteome</keyword>
<dbReference type="AlphaFoldDB" id="A0AAV8YVR4"/>
<reference evidence="3" key="1">
    <citation type="journal article" date="2023" name="Insect Mol. Biol.">
        <title>Genome sequencing provides insights into the evolution of gene families encoding plant cell wall-degrading enzymes in longhorned beetles.</title>
        <authorList>
            <person name="Shin N.R."/>
            <person name="Okamura Y."/>
            <person name="Kirsch R."/>
            <person name="Pauchet Y."/>
        </authorList>
    </citation>
    <scope>NUCLEOTIDE SEQUENCE</scope>
    <source>
        <strain evidence="3">AMC_N1</strain>
    </source>
</reference>
<dbReference type="Gene3D" id="3.40.980.10">
    <property type="entry name" value="MoaB/Mog-like domain"/>
    <property type="match status" value="1"/>
</dbReference>
<dbReference type="InterPro" id="IPR001453">
    <property type="entry name" value="MoaB/Mog_dom"/>
</dbReference>
<dbReference type="PANTHER" id="PTHR13939:SF0">
    <property type="entry name" value="NMN AMIDOHYDROLASE-LIKE PROTEIN YFAY"/>
    <property type="match status" value="1"/>
</dbReference>
<feature type="domain" description="MoaB/Mog" evidence="2">
    <location>
        <begin position="30"/>
        <end position="196"/>
    </location>
</feature>
<gene>
    <name evidence="3" type="ORF">NQ318_000252</name>
</gene>
<dbReference type="Proteomes" id="UP001162162">
    <property type="component" value="Unassembled WGS sequence"/>
</dbReference>
<dbReference type="InterPro" id="IPR050101">
    <property type="entry name" value="CinA"/>
</dbReference>
<evidence type="ECO:0000259" key="2">
    <source>
        <dbReference type="SMART" id="SM00852"/>
    </source>
</evidence>